<dbReference type="EMBL" id="CAMPGE010024745">
    <property type="protein sequence ID" value="CAI2382560.1"/>
    <property type="molecule type" value="Genomic_DNA"/>
</dbReference>
<feature type="transmembrane region" description="Helical" evidence="1">
    <location>
        <begin position="49"/>
        <end position="69"/>
    </location>
</feature>
<proteinExistence type="predicted"/>
<keyword evidence="3" id="KW-1185">Reference proteome</keyword>
<sequence length="89" mass="10497">MHSAQTNADRFFLRNKIHPSWICSVFLPSCPKTLMILTQCEVYRRNFQLIQLGASWLIILLYINQIVAFRDTRMNALPYFIQFSTILTN</sequence>
<organism evidence="2 3">
    <name type="scientific">Euplotes crassus</name>
    <dbReference type="NCBI Taxonomy" id="5936"/>
    <lineage>
        <taxon>Eukaryota</taxon>
        <taxon>Sar</taxon>
        <taxon>Alveolata</taxon>
        <taxon>Ciliophora</taxon>
        <taxon>Intramacronucleata</taxon>
        <taxon>Spirotrichea</taxon>
        <taxon>Hypotrichia</taxon>
        <taxon>Euplotida</taxon>
        <taxon>Euplotidae</taxon>
        <taxon>Moneuplotes</taxon>
    </lineage>
</organism>
<keyword evidence="1" id="KW-0812">Transmembrane</keyword>
<accession>A0AAD1Y0K4</accession>
<keyword evidence="1" id="KW-0472">Membrane</keyword>
<dbReference type="Proteomes" id="UP001295684">
    <property type="component" value="Unassembled WGS sequence"/>
</dbReference>
<evidence type="ECO:0000256" key="1">
    <source>
        <dbReference type="SAM" id="Phobius"/>
    </source>
</evidence>
<gene>
    <name evidence="2" type="ORF">ECRASSUSDP1_LOCUS24037</name>
</gene>
<comment type="caution">
    <text evidence="2">The sequence shown here is derived from an EMBL/GenBank/DDBJ whole genome shotgun (WGS) entry which is preliminary data.</text>
</comment>
<keyword evidence="1" id="KW-1133">Transmembrane helix</keyword>
<dbReference type="AlphaFoldDB" id="A0AAD1Y0K4"/>
<evidence type="ECO:0000313" key="2">
    <source>
        <dbReference type="EMBL" id="CAI2382560.1"/>
    </source>
</evidence>
<name>A0AAD1Y0K4_EUPCR</name>
<reference evidence="2" key="1">
    <citation type="submission" date="2023-07" db="EMBL/GenBank/DDBJ databases">
        <authorList>
            <consortium name="AG Swart"/>
            <person name="Singh M."/>
            <person name="Singh A."/>
            <person name="Seah K."/>
            <person name="Emmerich C."/>
        </authorList>
    </citation>
    <scope>NUCLEOTIDE SEQUENCE</scope>
    <source>
        <strain evidence="2">DP1</strain>
    </source>
</reference>
<evidence type="ECO:0000313" key="3">
    <source>
        <dbReference type="Proteomes" id="UP001295684"/>
    </source>
</evidence>
<protein>
    <submittedName>
        <fullName evidence="2">Uncharacterized protein</fullName>
    </submittedName>
</protein>